<feature type="domain" description="Galactokinase N-terminal" evidence="11">
    <location>
        <begin position="18"/>
        <end position="66"/>
    </location>
</feature>
<dbReference type="PROSITE" id="PS00106">
    <property type="entry name" value="GALACTOKINASE"/>
    <property type="match status" value="1"/>
</dbReference>
<evidence type="ECO:0000313" key="13">
    <source>
        <dbReference type="EMBL" id="JAG84226.1"/>
    </source>
</evidence>
<evidence type="ECO:0000259" key="11">
    <source>
        <dbReference type="Pfam" id="PF10509"/>
    </source>
</evidence>
<evidence type="ECO:0000256" key="7">
    <source>
        <dbReference type="ARBA" id="ARBA00022842"/>
    </source>
</evidence>
<dbReference type="Gene3D" id="3.30.230.10">
    <property type="match status" value="1"/>
</dbReference>
<dbReference type="Pfam" id="PF08544">
    <property type="entry name" value="GHMP_kinases_C"/>
    <property type="match status" value="1"/>
</dbReference>
<feature type="domain" description="GHMP kinase N-terminal" evidence="9">
    <location>
        <begin position="106"/>
        <end position="192"/>
    </location>
</feature>
<evidence type="ECO:0000256" key="8">
    <source>
        <dbReference type="ARBA" id="ARBA00023277"/>
    </source>
</evidence>
<comment type="similarity">
    <text evidence="1">Belongs to the GHMP kinase family. GalK subfamily.</text>
</comment>
<dbReference type="InterPro" id="IPR014721">
    <property type="entry name" value="Ribsml_uS5_D2-typ_fold_subgr"/>
</dbReference>
<sequence>MAENIANLNEIKSQALNAFLNEFGEEATHCVCAPGRVNVIGEHTDYNEGFVLPMALPMVTVIAGKPNATKICTIISASSAVTSVSKAQFDISDRSAIKPGDPKWANYVKGCVVNFPNSLTGFNAVVTSSVPVGAGLSSSAALEVATFTFLEAITNQPVADPVEKAILCQKAEHDFAGVPCGIMDQFISVMGKEGHALLLDCRDKSVVQIFMENLTNYVFLITNSNAPHKLSSSAYRERRDACFEAAKILGKKSLRDVSLEEIETLEKRGASKVMLNRVRHVLNENLRTRAAMEALQAGDYERVGDLMNASHDSLRDNYEVSSPELDTLVNSARSVEGVLGSRLTGAGFGGCTITLLKEQSVSQVIDKIKQTYTGNANFYIAKPSAGARQLDCR</sequence>
<evidence type="ECO:0000313" key="14">
    <source>
        <dbReference type="Proteomes" id="UP000694866"/>
    </source>
</evidence>
<dbReference type="InterPro" id="IPR019741">
    <property type="entry name" value="Galactokinase_CS"/>
</dbReference>
<dbReference type="GO" id="GO:0006012">
    <property type="term" value="P:galactose metabolic process"/>
    <property type="evidence" value="ECO:0007669"/>
    <property type="project" value="InterPro"/>
</dbReference>
<organism evidence="13">
    <name type="scientific">Fopius arisanus</name>
    <dbReference type="NCBI Taxonomy" id="64838"/>
    <lineage>
        <taxon>Eukaryota</taxon>
        <taxon>Metazoa</taxon>
        <taxon>Ecdysozoa</taxon>
        <taxon>Arthropoda</taxon>
        <taxon>Hexapoda</taxon>
        <taxon>Insecta</taxon>
        <taxon>Pterygota</taxon>
        <taxon>Neoptera</taxon>
        <taxon>Endopterygota</taxon>
        <taxon>Hymenoptera</taxon>
        <taxon>Apocrita</taxon>
        <taxon>Ichneumonoidea</taxon>
        <taxon>Braconidae</taxon>
        <taxon>Opiinae</taxon>
        <taxon>Fopius</taxon>
    </lineage>
</organism>
<dbReference type="RefSeq" id="XP_011313715.1">
    <property type="nucleotide sequence ID" value="XM_011315413.1"/>
</dbReference>
<accession>A0A9R1TQE6</accession>
<dbReference type="KEGG" id="fas:105273149"/>
<dbReference type="InterPro" id="IPR000705">
    <property type="entry name" value="Galactokinase"/>
</dbReference>
<dbReference type="FunFam" id="3.30.230.10:FF:000040">
    <property type="entry name" value="Galactokinase 1"/>
    <property type="match status" value="1"/>
</dbReference>
<dbReference type="Proteomes" id="UP000694866">
    <property type="component" value="Unplaced"/>
</dbReference>
<dbReference type="PROSITE" id="PS00627">
    <property type="entry name" value="GHMP_KINASES_ATP"/>
    <property type="match status" value="1"/>
</dbReference>
<dbReference type="PANTHER" id="PTHR10457">
    <property type="entry name" value="MEVALONATE KINASE/GALACTOKINASE"/>
    <property type="match status" value="1"/>
</dbReference>
<dbReference type="GO" id="GO:0004335">
    <property type="term" value="F:galactokinase activity"/>
    <property type="evidence" value="ECO:0007669"/>
    <property type="project" value="InterPro"/>
</dbReference>
<evidence type="ECO:0000313" key="12">
    <source>
        <dbReference type="EMBL" id="JAG70612.1"/>
    </source>
</evidence>
<evidence type="ECO:0000256" key="5">
    <source>
        <dbReference type="ARBA" id="ARBA00022777"/>
    </source>
</evidence>
<keyword evidence="2" id="KW-0808">Transferase</keyword>
<proteinExistence type="inferred from homology"/>
<evidence type="ECO:0000256" key="3">
    <source>
        <dbReference type="ARBA" id="ARBA00022723"/>
    </source>
</evidence>
<dbReference type="PRINTS" id="PR00473">
    <property type="entry name" value="GALCTOKINASE"/>
</dbReference>
<dbReference type="InterPro" id="IPR006204">
    <property type="entry name" value="GHMP_kinase_N_dom"/>
</dbReference>
<dbReference type="GeneID" id="105273149"/>
<name>A0A0C9RCZ3_9HYME</name>
<evidence type="ECO:0000259" key="10">
    <source>
        <dbReference type="Pfam" id="PF08544"/>
    </source>
</evidence>
<gene>
    <name evidence="13" type="primary">GALK1_1</name>
    <name evidence="12" type="synonym">GALK1_2</name>
    <name evidence="15" type="synonym">LOC105273149</name>
    <name evidence="13" type="ORF">g.36998</name>
    <name evidence="12" type="ORF">g.37005</name>
</gene>
<dbReference type="InterPro" id="IPR006206">
    <property type="entry name" value="Mevalonate/galactokinase"/>
</dbReference>
<evidence type="ECO:0000256" key="4">
    <source>
        <dbReference type="ARBA" id="ARBA00022741"/>
    </source>
</evidence>
<evidence type="ECO:0000256" key="6">
    <source>
        <dbReference type="ARBA" id="ARBA00022840"/>
    </source>
</evidence>
<keyword evidence="3" id="KW-0479">Metal-binding</keyword>
<evidence type="ECO:0000313" key="15">
    <source>
        <dbReference type="RefSeq" id="XP_011313715.1"/>
    </source>
</evidence>
<keyword evidence="14" id="KW-1185">Reference proteome</keyword>
<dbReference type="InterPro" id="IPR036554">
    <property type="entry name" value="GHMP_kinase_C_sf"/>
</dbReference>
<keyword evidence="5" id="KW-0418">Kinase</keyword>
<dbReference type="PRINTS" id="PR00959">
    <property type="entry name" value="MEVGALKINASE"/>
</dbReference>
<dbReference type="EMBL" id="GBYB01000845">
    <property type="protein sequence ID" value="JAG70612.1"/>
    <property type="molecule type" value="Transcribed_RNA"/>
</dbReference>
<dbReference type="AlphaFoldDB" id="A0A0C9RCZ3"/>
<keyword evidence="4" id="KW-0547">Nucleotide-binding</keyword>
<protein>
    <submittedName>
        <fullName evidence="13">GALK1_1 protein</fullName>
    </submittedName>
    <submittedName>
        <fullName evidence="12">GALK1_2 protein</fullName>
    </submittedName>
    <submittedName>
        <fullName evidence="15">Galactokinase</fullName>
    </submittedName>
</protein>
<dbReference type="EMBL" id="GBYB01014459">
    <property type="protein sequence ID" value="JAG84226.1"/>
    <property type="molecule type" value="Transcribed_RNA"/>
</dbReference>
<keyword evidence="7" id="KW-0460">Magnesium</keyword>
<dbReference type="NCBIfam" id="TIGR00131">
    <property type="entry name" value="gal_kin"/>
    <property type="match status" value="1"/>
</dbReference>
<dbReference type="Pfam" id="PF10509">
    <property type="entry name" value="GalKase_gal_bdg"/>
    <property type="match status" value="1"/>
</dbReference>
<dbReference type="FunFam" id="3.30.70.890:FF:000001">
    <property type="entry name" value="Galactokinase"/>
    <property type="match status" value="1"/>
</dbReference>
<dbReference type="OrthoDB" id="275179at2759"/>
<evidence type="ECO:0000256" key="2">
    <source>
        <dbReference type="ARBA" id="ARBA00022679"/>
    </source>
</evidence>
<dbReference type="InterPro" id="IPR020568">
    <property type="entry name" value="Ribosomal_Su5_D2-typ_SF"/>
</dbReference>
<dbReference type="PIRSF" id="PIRSF000530">
    <property type="entry name" value="Galactokinase"/>
    <property type="match status" value="1"/>
</dbReference>
<dbReference type="SUPFAM" id="SSF54211">
    <property type="entry name" value="Ribosomal protein S5 domain 2-like"/>
    <property type="match status" value="1"/>
</dbReference>
<dbReference type="Pfam" id="PF00288">
    <property type="entry name" value="GHMP_kinases_N"/>
    <property type="match status" value="1"/>
</dbReference>
<reference evidence="15" key="2">
    <citation type="submission" date="2025-04" db="UniProtKB">
        <authorList>
            <consortium name="RefSeq"/>
        </authorList>
    </citation>
    <scope>IDENTIFICATION</scope>
    <source>
        <strain evidence="15">USDA-PBARC FA_bdor</strain>
        <tissue evidence="15">Whole organism</tissue>
    </source>
</reference>
<dbReference type="InterPro" id="IPR013750">
    <property type="entry name" value="GHMP_kinase_C_dom"/>
</dbReference>
<feature type="domain" description="GHMP kinase C-terminal" evidence="10">
    <location>
        <begin position="291"/>
        <end position="372"/>
    </location>
</feature>
<dbReference type="InterPro" id="IPR019539">
    <property type="entry name" value="GalKase_N"/>
</dbReference>
<keyword evidence="6" id="KW-0067">ATP-binding</keyword>
<evidence type="ECO:0000259" key="9">
    <source>
        <dbReference type="Pfam" id="PF00288"/>
    </source>
</evidence>
<dbReference type="GO" id="GO:0046872">
    <property type="term" value="F:metal ion binding"/>
    <property type="evidence" value="ECO:0007669"/>
    <property type="project" value="UniProtKB-KW"/>
</dbReference>
<dbReference type="PANTHER" id="PTHR10457:SF7">
    <property type="entry name" value="GALACTOKINASE-RELATED"/>
    <property type="match status" value="1"/>
</dbReference>
<evidence type="ECO:0000256" key="1">
    <source>
        <dbReference type="ARBA" id="ARBA00006566"/>
    </source>
</evidence>
<dbReference type="Gene3D" id="3.30.70.890">
    <property type="entry name" value="GHMP kinase, C-terminal domain"/>
    <property type="match status" value="1"/>
</dbReference>
<dbReference type="SUPFAM" id="SSF55060">
    <property type="entry name" value="GHMP Kinase, C-terminal domain"/>
    <property type="match status" value="1"/>
</dbReference>
<dbReference type="GO" id="GO:0005524">
    <property type="term" value="F:ATP binding"/>
    <property type="evidence" value="ECO:0007669"/>
    <property type="project" value="UniProtKB-KW"/>
</dbReference>
<dbReference type="GO" id="GO:0005829">
    <property type="term" value="C:cytosol"/>
    <property type="evidence" value="ECO:0007669"/>
    <property type="project" value="TreeGrafter"/>
</dbReference>
<keyword evidence="8" id="KW-0119">Carbohydrate metabolism</keyword>
<reference evidence="13" key="1">
    <citation type="submission" date="2015-01" db="EMBL/GenBank/DDBJ databases">
        <title>Transcriptome Assembly of Fopius arisanus.</title>
        <authorList>
            <person name="Geib S."/>
        </authorList>
    </citation>
    <scope>NUCLEOTIDE SEQUENCE</scope>
</reference>
<accession>A0A0C9RCZ3</accession>
<dbReference type="InterPro" id="IPR006203">
    <property type="entry name" value="GHMP_knse_ATP-bd_CS"/>
</dbReference>